<organism evidence="1 2">
    <name type="scientific">Raoultella planticola</name>
    <name type="common">Klebsiella planticola</name>
    <dbReference type="NCBI Taxonomy" id="575"/>
    <lineage>
        <taxon>Bacteria</taxon>
        <taxon>Pseudomonadati</taxon>
        <taxon>Pseudomonadota</taxon>
        <taxon>Gammaproteobacteria</taxon>
        <taxon>Enterobacterales</taxon>
        <taxon>Enterobacteriaceae</taxon>
        <taxon>Klebsiella/Raoultella group</taxon>
        <taxon>Raoultella</taxon>
    </lineage>
</organism>
<dbReference type="PROSITE" id="PS50906">
    <property type="entry name" value="NIT"/>
    <property type="match status" value="1"/>
</dbReference>
<accession>A0A443VN35</accession>
<dbReference type="AlphaFoldDB" id="A0A443VN35"/>
<comment type="caution">
    <text evidence="1">The sequence shown here is derived from an EMBL/GenBank/DDBJ whole genome shotgun (WGS) entry which is preliminary data.</text>
</comment>
<dbReference type="Pfam" id="PF08376">
    <property type="entry name" value="NIT"/>
    <property type="match status" value="1"/>
</dbReference>
<dbReference type="SUPFAM" id="SSF52172">
    <property type="entry name" value="CheY-like"/>
    <property type="match status" value="1"/>
</dbReference>
<dbReference type="InterPro" id="IPR010910">
    <property type="entry name" value="Nitrate/nitrite_sensing_bac"/>
</dbReference>
<dbReference type="EMBL" id="QKOX01000011">
    <property type="protein sequence ID" value="RWT22687.1"/>
    <property type="molecule type" value="Genomic_DNA"/>
</dbReference>
<evidence type="ECO:0000313" key="2">
    <source>
        <dbReference type="Proteomes" id="UP000288843"/>
    </source>
</evidence>
<dbReference type="RefSeq" id="WP_032697398.1">
    <property type="nucleotide sequence ID" value="NZ_CABDVS010000002.1"/>
</dbReference>
<reference evidence="1 2" key="1">
    <citation type="submission" date="2018-06" db="EMBL/GenBank/DDBJ databases">
        <title>Carbapenemase-producing Enterobacteriaceae present in wastewater treatment plant effluent and nearby surface waters in the US.</title>
        <authorList>
            <person name="Mathys D.A."/>
            <person name="Mollenkopf D.F."/>
            <person name="Feicht S.M."/>
            <person name="Adams R.J."/>
            <person name="Albers A.L."/>
            <person name="Stuever D.M."/>
            <person name="Daniels J.B."/>
            <person name="Wittum T.E."/>
        </authorList>
    </citation>
    <scope>NUCLEOTIDE SEQUENCE [LARGE SCALE GENOMIC DNA]</scope>
    <source>
        <strain evidence="1 2">GEO_47_Down_B</strain>
    </source>
</reference>
<dbReference type="GO" id="GO:0003723">
    <property type="term" value="F:RNA binding"/>
    <property type="evidence" value="ECO:0007669"/>
    <property type="project" value="InterPro"/>
</dbReference>
<dbReference type="Proteomes" id="UP000288843">
    <property type="component" value="Unassembled WGS sequence"/>
</dbReference>
<dbReference type="SMART" id="SM01012">
    <property type="entry name" value="ANTAR"/>
    <property type="match status" value="1"/>
</dbReference>
<protein>
    <submittedName>
        <fullName evidence="1">ANTAR domain-containing protein</fullName>
    </submittedName>
</protein>
<dbReference type="InterPro" id="IPR036388">
    <property type="entry name" value="WH-like_DNA-bd_sf"/>
</dbReference>
<evidence type="ECO:0000313" key="1">
    <source>
        <dbReference type="EMBL" id="RWT22687.1"/>
    </source>
</evidence>
<sequence length="395" mass="44653">MNNTAGITPEANRWFHRARQLQKEQLRQLAQQGTLASRISALVHMLQCERGASNLWLCSAGRLYAAECRAGSALVDEQLIAFREALEAVRECASGALCWRIASALWYLEQLLTLRDAVRGRAIIAEEATNQFSRIIRHLLNIVPQLNDSIDDPQIAGRMVALYSFMQGKELVGQERALGASGFARGQFSDELRQLLVDRIDGQQPCFDSFQALAEVPQTTLFMTQCQASLEIEQLRRIACTRQPPADEGETALRWFCAQTQRLEQMRGLEERLIDDLLSVADKLLSGETPPAIWPEEEGDDGIARRLDKQLLPLVRQQAFELQQLSGQLASLKDTLEERKLIEKAKSVLMDHQGMQEEQAWQTLRKMAMDKNQRMVEIARALLTVKALWSITPKE</sequence>
<dbReference type="InterPro" id="IPR011006">
    <property type="entry name" value="CheY-like_superfamily"/>
</dbReference>
<dbReference type="InterPro" id="IPR013587">
    <property type="entry name" value="Nitrate/nitrite_sensing"/>
</dbReference>
<dbReference type="PROSITE" id="PS50921">
    <property type="entry name" value="ANTAR"/>
    <property type="match status" value="1"/>
</dbReference>
<proteinExistence type="predicted"/>
<dbReference type="Gene3D" id="1.10.10.10">
    <property type="entry name" value="Winged helix-like DNA-binding domain superfamily/Winged helix DNA-binding domain"/>
    <property type="match status" value="1"/>
</dbReference>
<dbReference type="Pfam" id="PF03861">
    <property type="entry name" value="ANTAR"/>
    <property type="match status" value="1"/>
</dbReference>
<gene>
    <name evidence="1" type="ORF">DN603_12970</name>
</gene>
<dbReference type="InterPro" id="IPR005561">
    <property type="entry name" value="ANTAR"/>
</dbReference>
<name>A0A443VN35_RAOPL</name>